<gene>
    <name evidence="3" type="ORF">OCA8868_01017</name>
</gene>
<keyword evidence="2" id="KW-1133">Transmembrane helix</keyword>
<organism evidence="3 4">
    <name type="scientific">Octadecabacter ascidiaceicola</name>
    <dbReference type="NCBI Taxonomy" id="1655543"/>
    <lineage>
        <taxon>Bacteria</taxon>
        <taxon>Pseudomonadati</taxon>
        <taxon>Pseudomonadota</taxon>
        <taxon>Alphaproteobacteria</taxon>
        <taxon>Rhodobacterales</taxon>
        <taxon>Roseobacteraceae</taxon>
        <taxon>Octadecabacter</taxon>
    </lineage>
</organism>
<keyword evidence="2" id="KW-0472">Membrane</keyword>
<feature type="transmembrane region" description="Helical" evidence="2">
    <location>
        <begin position="59"/>
        <end position="81"/>
    </location>
</feature>
<keyword evidence="2" id="KW-0812">Transmembrane</keyword>
<dbReference type="EMBL" id="FXYD01000001">
    <property type="protein sequence ID" value="SMX33768.1"/>
    <property type="molecule type" value="Genomic_DNA"/>
</dbReference>
<dbReference type="RefSeq" id="WP_143849514.1">
    <property type="nucleotide sequence ID" value="NZ_FXYD01000001.1"/>
</dbReference>
<evidence type="ECO:0000256" key="1">
    <source>
        <dbReference type="SAM" id="MobiDB-lite"/>
    </source>
</evidence>
<dbReference type="AlphaFoldDB" id="A0A238JSW3"/>
<keyword evidence="4" id="KW-1185">Reference proteome</keyword>
<evidence type="ECO:0000313" key="3">
    <source>
        <dbReference type="EMBL" id="SMX33768.1"/>
    </source>
</evidence>
<accession>A0A238JSW3</accession>
<feature type="compositionally biased region" description="Acidic residues" evidence="1">
    <location>
        <begin position="32"/>
        <end position="54"/>
    </location>
</feature>
<protein>
    <submittedName>
        <fullName evidence="3">Uncharacterized protein</fullName>
    </submittedName>
</protein>
<reference evidence="4" key="1">
    <citation type="submission" date="2017-05" db="EMBL/GenBank/DDBJ databases">
        <authorList>
            <person name="Rodrigo-Torres L."/>
            <person name="Arahal R. D."/>
            <person name="Lucena T."/>
        </authorList>
    </citation>
    <scope>NUCLEOTIDE SEQUENCE [LARGE SCALE GENOMIC DNA]</scope>
    <source>
        <strain evidence="4">CECT 8868</strain>
    </source>
</reference>
<name>A0A238JSW3_9RHOB</name>
<evidence type="ECO:0000256" key="2">
    <source>
        <dbReference type="SAM" id="Phobius"/>
    </source>
</evidence>
<dbReference type="Proteomes" id="UP000203464">
    <property type="component" value="Unassembled WGS sequence"/>
</dbReference>
<sequence>MSPRRKIKNLRAGFVEDFNIIEVEIEFLEDGTEVSEQEGDLSLDLEDDREESEENTTQVYRFGTGVILGVFGVGLGFVSLFL</sequence>
<evidence type="ECO:0000313" key="4">
    <source>
        <dbReference type="Proteomes" id="UP000203464"/>
    </source>
</evidence>
<feature type="region of interest" description="Disordered" evidence="1">
    <location>
        <begin position="32"/>
        <end position="56"/>
    </location>
</feature>
<proteinExistence type="predicted"/>